<keyword evidence="4" id="KW-1185">Reference proteome</keyword>
<dbReference type="EMBL" id="KQ001678">
    <property type="protein sequence ID" value="KJP87215.1"/>
    <property type="molecule type" value="Genomic_DNA"/>
</dbReference>
<evidence type="ECO:0000313" key="4">
    <source>
        <dbReference type="Proteomes" id="UP000054561"/>
    </source>
</evidence>
<dbReference type="Proteomes" id="UP000054561">
    <property type="component" value="Unassembled WGS sequence"/>
</dbReference>
<dbReference type="OMA" id="MWIINNK"/>
<dbReference type="VEuPathDB" id="PlasmoDB:AK88_03132"/>
<feature type="region of interest" description="Disordered" evidence="1">
    <location>
        <begin position="365"/>
        <end position="421"/>
    </location>
</feature>
<dbReference type="GeneID" id="24268446"/>
<reference evidence="3 4" key="1">
    <citation type="submission" date="2014-03" db="EMBL/GenBank/DDBJ databases">
        <title>The Genome Sequence of Plasmodium fragile nilgiri.</title>
        <authorList>
            <consortium name="The Broad Institute Genomics Platform"/>
            <consortium name="The Broad Institute Genome Sequencing Center for Infectious Disease"/>
            <person name="Neafsey D."/>
            <person name="Duraisingh M."/>
            <person name="Young S.K."/>
            <person name="Zeng Q."/>
            <person name="Gargeya S."/>
            <person name="Abouelleil A."/>
            <person name="Alvarado L."/>
            <person name="Chapman S.B."/>
            <person name="Gainer-Dewar J."/>
            <person name="Goldberg J."/>
            <person name="Griggs A."/>
            <person name="Gujja S."/>
            <person name="Hansen M."/>
            <person name="Howarth C."/>
            <person name="Imamovic A."/>
            <person name="Larimer J."/>
            <person name="Pearson M."/>
            <person name="Poon T.W."/>
            <person name="Priest M."/>
            <person name="Roberts A."/>
            <person name="Saif S."/>
            <person name="Shea T."/>
            <person name="Sykes S."/>
            <person name="Wortman J."/>
            <person name="Nusbaum C."/>
            <person name="Birren B."/>
        </authorList>
    </citation>
    <scope>NUCLEOTIDE SEQUENCE [LARGE SCALE GENOMIC DNA]</scope>
    <source>
        <strain evidence="4">nilgiri</strain>
    </source>
</reference>
<proteinExistence type="predicted"/>
<gene>
    <name evidence="3" type="ORF">AK88_03132</name>
</gene>
<keyword evidence="2" id="KW-0812">Transmembrane</keyword>
<feature type="transmembrane region" description="Helical" evidence="2">
    <location>
        <begin position="12"/>
        <end position="31"/>
    </location>
</feature>
<organism evidence="3 4">
    <name type="scientific">Plasmodium fragile</name>
    <dbReference type="NCBI Taxonomy" id="5857"/>
    <lineage>
        <taxon>Eukaryota</taxon>
        <taxon>Sar</taxon>
        <taxon>Alveolata</taxon>
        <taxon>Apicomplexa</taxon>
        <taxon>Aconoidasida</taxon>
        <taxon>Haemosporida</taxon>
        <taxon>Plasmodiidae</taxon>
        <taxon>Plasmodium</taxon>
        <taxon>Plasmodium (Plasmodium)</taxon>
    </lineage>
</organism>
<keyword evidence="2" id="KW-1133">Transmembrane helix</keyword>
<accession>A0A0D9QJI0</accession>
<sequence>MKNHRDTKHISFTLVKFVVSFLLIHICAISVRKNVKKSRIIMHQNDNSEIPIEKVVPYFSEETSMFENYMVKKVSHQENICINSIRSNKNLNASMEQMIKLENQTHAIEVGNKRNIYGYTNNLLRDGNYQLSNIALTFKVPINHEMCEFNSFNNYILYVNYLKSVSFEEIKTKLQKGVFILIKLPEGYDLNKSVAAFMGDKYSLSTGTLENDYIKINISNAIQYNICQKENHNEANKSAEANEGDKVDTYVLGKSVEFVLFTSHELSDIILFSPEIKDPQFLHNYKNMRNIVKLKKKLKEKLTQWEEWSPCYSVCSDDFSYSCRRNKCLEEDADFCDRYFNLKFRKCQSAACQVLLKEKVNEVPKEAVQEGEKKEDKAEEVKDKKVDAGADAEADAATAPANAEVKEAEKTQVQVENHASAEEEDGYLDALRFRRRKEKKVNFFMWIMNSKNKTTMNMEHGCTSANSIVVETCSVGLQSDNHTHTPLYNVSLHKNAYKKMALGLVLFLLGAIIFGCIYCYVSSNLGFHNDEEYCVSKYRPQAMN</sequence>
<protein>
    <submittedName>
        <fullName evidence="3">Uncharacterized protein</fullName>
    </submittedName>
</protein>
<name>A0A0D9QJI0_PLAFR</name>
<feature type="transmembrane region" description="Helical" evidence="2">
    <location>
        <begin position="501"/>
        <end position="523"/>
    </location>
</feature>
<feature type="compositionally biased region" description="Basic and acidic residues" evidence="1">
    <location>
        <begin position="365"/>
        <end position="388"/>
    </location>
</feature>
<dbReference type="OrthoDB" id="385596at2759"/>
<evidence type="ECO:0000256" key="1">
    <source>
        <dbReference type="SAM" id="MobiDB-lite"/>
    </source>
</evidence>
<feature type="compositionally biased region" description="Low complexity" evidence="1">
    <location>
        <begin position="389"/>
        <end position="403"/>
    </location>
</feature>
<evidence type="ECO:0000256" key="2">
    <source>
        <dbReference type="SAM" id="Phobius"/>
    </source>
</evidence>
<evidence type="ECO:0000313" key="3">
    <source>
        <dbReference type="EMBL" id="KJP87215.1"/>
    </source>
</evidence>
<keyword evidence="2" id="KW-0472">Membrane</keyword>
<dbReference type="AlphaFoldDB" id="A0A0D9QJI0"/>
<dbReference type="RefSeq" id="XP_012336177.1">
    <property type="nucleotide sequence ID" value="XM_012480754.1"/>
</dbReference>